<feature type="signal peptide" evidence="2">
    <location>
        <begin position="1"/>
        <end position="26"/>
    </location>
</feature>
<dbReference type="PANTHER" id="PTHR43108:SF8">
    <property type="entry name" value="SD21168P"/>
    <property type="match status" value="1"/>
</dbReference>
<evidence type="ECO:0000256" key="2">
    <source>
        <dbReference type="SAM" id="SignalP"/>
    </source>
</evidence>
<comment type="caution">
    <text evidence="4">The sequence shown here is derived from an EMBL/GenBank/DDBJ whole genome shotgun (WGS) entry which is preliminary data.</text>
</comment>
<feature type="chain" id="PRO_5020213498" evidence="2">
    <location>
        <begin position="27"/>
        <end position="505"/>
    </location>
</feature>
<dbReference type="Pfam" id="PF00884">
    <property type="entry name" value="Sulfatase"/>
    <property type="match status" value="1"/>
</dbReference>
<dbReference type="RefSeq" id="WP_137251190.1">
    <property type="nucleotide sequence ID" value="NZ_SZQA01000048.1"/>
</dbReference>
<dbReference type="InterPro" id="IPR000917">
    <property type="entry name" value="Sulfatase_N"/>
</dbReference>
<organism evidence="4 5">
    <name type="scientific">Herbidospora galbida</name>
    <dbReference type="NCBI Taxonomy" id="2575442"/>
    <lineage>
        <taxon>Bacteria</taxon>
        <taxon>Bacillati</taxon>
        <taxon>Actinomycetota</taxon>
        <taxon>Actinomycetes</taxon>
        <taxon>Streptosporangiales</taxon>
        <taxon>Streptosporangiaceae</taxon>
        <taxon>Herbidospora</taxon>
    </lineage>
</organism>
<dbReference type="SUPFAM" id="SSF53649">
    <property type="entry name" value="Alkaline phosphatase-like"/>
    <property type="match status" value="1"/>
</dbReference>
<feature type="domain" description="Sulfatase N-terminal" evidence="3">
    <location>
        <begin position="42"/>
        <end position="369"/>
    </location>
</feature>
<evidence type="ECO:0000256" key="1">
    <source>
        <dbReference type="PIRSR" id="PIRSR036666-50"/>
    </source>
</evidence>
<keyword evidence="5" id="KW-1185">Reference proteome</keyword>
<accession>A0A4U3LZ40</accession>
<dbReference type="Gene3D" id="3.40.720.10">
    <property type="entry name" value="Alkaline Phosphatase, subunit A"/>
    <property type="match status" value="1"/>
</dbReference>
<dbReference type="InterPro" id="IPR017850">
    <property type="entry name" value="Alkaline_phosphatase_core_sf"/>
</dbReference>
<dbReference type="CDD" id="cd16147">
    <property type="entry name" value="G6S"/>
    <property type="match status" value="1"/>
</dbReference>
<name>A0A4U3LZ40_9ACTN</name>
<evidence type="ECO:0000313" key="4">
    <source>
        <dbReference type="EMBL" id="TKK81112.1"/>
    </source>
</evidence>
<dbReference type="GO" id="GO:0030203">
    <property type="term" value="P:glycosaminoglycan metabolic process"/>
    <property type="evidence" value="ECO:0007669"/>
    <property type="project" value="InterPro"/>
</dbReference>
<sequence length="505" mass="55283">MLKRSLTFGLALALLAAPLTITPATAKSNPKAPAKASVKAPPNVVFILADDLDTADLHRFPNISRLAASGTTFSHFYVTNPWCCPSRSSILRGQYIHSHGVTSNRFPSGGFPRFKPLEESTIGTWMKAAGYRTALFGKYLNQYPSPEVPRTYIPPGWDEWAVPVTNLYREYGYALNDDGIIVERGEQPEDYLTDVLAQKAAGFVSRSDPFFLYLSPTAPHRPANHAPRHADAFEGVKAPRTPSYNQEDVSAEPLWVQQRGRMSKRVKRNIDQMYRDRLRSTAGLDDLVGTVVSALEQAGKLDDTYIFFGSDNGFHLGQHRLRSGKTTPYEEDIRVPMIVRGPGVQAGRVDTSLGSTVDLGPTFAELAGAQVPGFVEGRSLVPLLQGRRVPWRDAVLVEFDKPDYAPGCPPTYRALRTETHAYVEYATGERQLYDMISDPHQLTNLAATADPALVAGLSGRLAALHACSGAGCRVADTILGERSDFPPSGVQWIGPRPQNAPHVIG</sequence>
<dbReference type="AlphaFoldDB" id="A0A4U3LZ40"/>
<dbReference type="EMBL" id="SZQA01000048">
    <property type="protein sequence ID" value="TKK81112.1"/>
    <property type="molecule type" value="Genomic_DNA"/>
</dbReference>
<dbReference type="GO" id="GO:0008449">
    <property type="term" value="F:N-acetylglucosamine-6-sulfatase activity"/>
    <property type="evidence" value="ECO:0007669"/>
    <property type="project" value="InterPro"/>
</dbReference>
<dbReference type="Proteomes" id="UP000308705">
    <property type="component" value="Unassembled WGS sequence"/>
</dbReference>
<dbReference type="PIRSF" id="PIRSF036666">
    <property type="entry name" value="G6S"/>
    <property type="match status" value="1"/>
</dbReference>
<proteinExistence type="predicted"/>
<keyword evidence="2" id="KW-0732">Signal</keyword>
<protein>
    <submittedName>
        <fullName evidence="4">Sulfatase</fullName>
    </submittedName>
</protein>
<dbReference type="InterPro" id="IPR012251">
    <property type="entry name" value="GlcNAc_6-SO4ase"/>
</dbReference>
<gene>
    <name evidence="4" type="ORF">FDA94_34155</name>
</gene>
<dbReference type="OrthoDB" id="9777306at2"/>
<dbReference type="PANTHER" id="PTHR43108">
    <property type="entry name" value="N-ACETYLGLUCOSAMINE-6-SULFATASE FAMILY MEMBER"/>
    <property type="match status" value="1"/>
</dbReference>
<evidence type="ECO:0000313" key="5">
    <source>
        <dbReference type="Proteomes" id="UP000308705"/>
    </source>
</evidence>
<evidence type="ECO:0000259" key="3">
    <source>
        <dbReference type="Pfam" id="PF00884"/>
    </source>
</evidence>
<feature type="modified residue" description="3-oxoalanine (Cys)" evidence="1">
    <location>
        <position position="83"/>
    </location>
</feature>
<comment type="PTM">
    <text evidence="1">The conversion to 3-oxoalanine (also known as C-formylglycine, FGly), of a serine or cysteine residue in prokaryotes and of a cysteine residue in eukaryotes, is critical for catalytic activity.</text>
</comment>
<reference evidence="4 5" key="1">
    <citation type="submission" date="2019-04" db="EMBL/GenBank/DDBJ databases">
        <title>Herbidospora sp. NEAU-GS14.nov., a novel actinomycete isolated from soil.</title>
        <authorList>
            <person name="Han L."/>
        </authorList>
    </citation>
    <scope>NUCLEOTIDE SEQUENCE [LARGE SCALE GENOMIC DNA]</scope>
    <source>
        <strain evidence="4 5">NEAU-GS14</strain>
    </source>
</reference>